<evidence type="ECO:0000256" key="6">
    <source>
        <dbReference type="SAM" id="Phobius"/>
    </source>
</evidence>
<feature type="transmembrane region" description="Helical" evidence="6">
    <location>
        <begin position="218"/>
        <end position="237"/>
    </location>
</feature>
<keyword evidence="3 6" id="KW-0812">Transmembrane</keyword>
<keyword evidence="4 6" id="KW-1133">Transmembrane helix</keyword>
<dbReference type="Proteomes" id="UP000002590">
    <property type="component" value="Chromosome"/>
</dbReference>
<protein>
    <submittedName>
        <fullName evidence="8">Integral membrane protein, DUF6</fullName>
    </submittedName>
</protein>
<dbReference type="PANTHER" id="PTHR22911">
    <property type="entry name" value="ACYL-MALONYL CONDENSING ENZYME-RELATED"/>
    <property type="match status" value="1"/>
</dbReference>
<feature type="transmembrane region" description="Helical" evidence="6">
    <location>
        <begin position="128"/>
        <end position="146"/>
    </location>
</feature>
<dbReference type="STRING" id="146891.A9601_09201"/>
<dbReference type="SUPFAM" id="SSF103481">
    <property type="entry name" value="Multidrug resistance efflux transporter EmrE"/>
    <property type="match status" value="2"/>
</dbReference>
<sequence length="296" mass="33490">MINIEELEKRINSLKKYNLVFASFFFSLMTLCVKNIDKRIPIFELVLFRSLLSLIITLLIINIKNINPWGKNKPLLILRGFLGTLALVCIFYAIRNMPLSISTVIQYTYPIFISIFAAIFINEKITRNIIFALIIAWFGILTILNPSQLSIVNVEIEIISILIAFLGAICTALAYVTVKKLSFSEDIYVIIEYFPLVSFITLLPIVLINWVTPNWSELVWILGIGLFTQLGQTFLTIGLKNLPASEASIINYLQVLFGSIWGILFFSEIININFLLGASLVLLGTIISTTKIIKRT</sequence>
<evidence type="ECO:0000256" key="5">
    <source>
        <dbReference type="ARBA" id="ARBA00023136"/>
    </source>
</evidence>
<dbReference type="KEGG" id="pmb:A9601_09201"/>
<dbReference type="InterPro" id="IPR037185">
    <property type="entry name" value="EmrE-like"/>
</dbReference>
<feature type="transmembrane region" description="Helical" evidence="6">
    <location>
        <begin position="249"/>
        <end position="266"/>
    </location>
</feature>
<dbReference type="GO" id="GO:0016020">
    <property type="term" value="C:membrane"/>
    <property type="evidence" value="ECO:0007669"/>
    <property type="project" value="UniProtKB-SubCell"/>
</dbReference>
<organism evidence="8 9">
    <name type="scientific">Prochlorococcus marinus (strain AS9601)</name>
    <dbReference type="NCBI Taxonomy" id="146891"/>
    <lineage>
        <taxon>Bacteria</taxon>
        <taxon>Bacillati</taxon>
        <taxon>Cyanobacteriota</taxon>
        <taxon>Cyanophyceae</taxon>
        <taxon>Synechococcales</taxon>
        <taxon>Prochlorococcaceae</taxon>
        <taxon>Prochlorococcus</taxon>
    </lineage>
</organism>
<gene>
    <name evidence="8" type="ordered locus">A9601_09201</name>
</gene>
<feature type="transmembrane region" description="Helical" evidence="6">
    <location>
        <begin position="42"/>
        <end position="63"/>
    </location>
</feature>
<comment type="similarity">
    <text evidence="2">Belongs to the EamA transporter family.</text>
</comment>
<evidence type="ECO:0000256" key="4">
    <source>
        <dbReference type="ARBA" id="ARBA00022989"/>
    </source>
</evidence>
<name>A2BQZ3_PROMS</name>
<dbReference type="RefSeq" id="WP_011818360.1">
    <property type="nucleotide sequence ID" value="NC_008816.1"/>
</dbReference>
<dbReference type="AlphaFoldDB" id="A2BQZ3"/>
<proteinExistence type="inferred from homology"/>
<feature type="transmembrane region" description="Helical" evidence="6">
    <location>
        <begin position="100"/>
        <end position="121"/>
    </location>
</feature>
<dbReference type="InterPro" id="IPR000620">
    <property type="entry name" value="EamA_dom"/>
</dbReference>
<feature type="transmembrane region" description="Helical" evidence="6">
    <location>
        <begin position="190"/>
        <end position="212"/>
    </location>
</feature>
<keyword evidence="5 6" id="KW-0472">Membrane</keyword>
<comment type="subcellular location">
    <subcellularLocation>
        <location evidence="1">Membrane</location>
        <topology evidence="1">Multi-pass membrane protein</topology>
    </subcellularLocation>
</comment>
<reference evidence="8 9" key="1">
    <citation type="journal article" date="2007" name="PLoS Genet.">
        <title>Patterns and implications of gene gain and loss in the evolution of Prochlorococcus.</title>
        <authorList>
            <person name="Kettler G.C."/>
            <person name="Martiny A.C."/>
            <person name="Huang K."/>
            <person name="Zucker J."/>
            <person name="Coleman M.L."/>
            <person name="Rodrigue S."/>
            <person name="Chen F."/>
            <person name="Lapidus A."/>
            <person name="Ferriera S."/>
            <person name="Johnson J."/>
            <person name="Steglich C."/>
            <person name="Church G.M."/>
            <person name="Richardson P."/>
            <person name="Chisholm S.W."/>
        </authorList>
    </citation>
    <scope>NUCLEOTIDE SEQUENCE [LARGE SCALE GENOMIC DNA]</scope>
    <source>
        <strain evidence="8 9">AS9601</strain>
    </source>
</reference>
<dbReference type="OrthoDB" id="554876at2"/>
<evidence type="ECO:0000313" key="8">
    <source>
        <dbReference type="EMBL" id="ABM70204.1"/>
    </source>
</evidence>
<feature type="domain" description="EamA" evidence="7">
    <location>
        <begin position="159"/>
        <end position="289"/>
    </location>
</feature>
<evidence type="ECO:0000256" key="1">
    <source>
        <dbReference type="ARBA" id="ARBA00004141"/>
    </source>
</evidence>
<dbReference type="eggNOG" id="COG0697">
    <property type="taxonomic scope" value="Bacteria"/>
</dbReference>
<accession>A2BQZ3</accession>
<dbReference type="PANTHER" id="PTHR22911:SF6">
    <property type="entry name" value="SOLUTE CARRIER FAMILY 35 MEMBER G1"/>
    <property type="match status" value="1"/>
</dbReference>
<feature type="transmembrane region" description="Helical" evidence="6">
    <location>
        <begin position="272"/>
        <end position="293"/>
    </location>
</feature>
<dbReference type="EMBL" id="CP000551">
    <property type="protein sequence ID" value="ABM70204.1"/>
    <property type="molecule type" value="Genomic_DNA"/>
</dbReference>
<feature type="domain" description="EamA" evidence="7">
    <location>
        <begin position="20"/>
        <end position="144"/>
    </location>
</feature>
<evidence type="ECO:0000256" key="2">
    <source>
        <dbReference type="ARBA" id="ARBA00007362"/>
    </source>
</evidence>
<evidence type="ECO:0000256" key="3">
    <source>
        <dbReference type="ARBA" id="ARBA00022692"/>
    </source>
</evidence>
<feature type="transmembrane region" description="Helical" evidence="6">
    <location>
        <begin position="75"/>
        <end position="94"/>
    </location>
</feature>
<evidence type="ECO:0000313" key="9">
    <source>
        <dbReference type="Proteomes" id="UP000002590"/>
    </source>
</evidence>
<dbReference type="Pfam" id="PF00892">
    <property type="entry name" value="EamA"/>
    <property type="match status" value="2"/>
</dbReference>
<feature type="transmembrane region" description="Helical" evidence="6">
    <location>
        <begin position="158"/>
        <end position="178"/>
    </location>
</feature>
<dbReference type="HOGENOM" id="CLU_032828_0_1_3"/>
<feature type="transmembrane region" description="Helical" evidence="6">
    <location>
        <begin position="17"/>
        <end position="36"/>
    </location>
</feature>
<evidence type="ECO:0000259" key="7">
    <source>
        <dbReference type="Pfam" id="PF00892"/>
    </source>
</evidence>